<dbReference type="EMBL" id="BAAABY010000023">
    <property type="protein sequence ID" value="GAA0463697.1"/>
    <property type="molecule type" value="Genomic_DNA"/>
</dbReference>
<sequence length="332" mass="35914">MLMRAVVTGAAGFIGSHLCAHLLAAGDTVLGIDALTEFYDPALKVRNLRTLTAHPAFSFHRADLLETDLAPLLADAEVVYHLAGQPGVRPSWGREFGLYARRNLLATQVLLEALRNRHRSRPLRKLVHTSSSSVYGDAPAFPTRETVLPKPVSPYGVTKLAAEHLCELYRSAHDLPSVSLRLFSVYGPRQRPDMAFVRLITAARTGEAFPLYGDGEQTRDFTYVRDVVTALRDAACSDFTGVANLGGGSPVSMKQAVATVEQLIGPVSIKLSPADPGEARHTGADISRAARAFGYRPRTELHEGLAAMVRYAATEWPAGPDGPRSPTPPTVR</sequence>
<dbReference type="InterPro" id="IPR036291">
    <property type="entry name" value="NAD(P)-bd_dom_sf"/>
</dbReference>
<protein>
    <submittedName>
        <fullName evidence="3">NAD-dependent epimerase/dehydratase family protein</fullName>
    </submittedName>
</protein>
<name>A0ABP3JTL6_9ACTN</name>
<organism evidence="3 4">
    <name type="scientific">Streptomyces olivaceiscleroticus</name>
    <dbReference type="NCBI Taxonomy" id="68245"/>
    <lineage>
        <taxon>Bacteria</taxon>
        <taxon>Bacillati</taxon>
        <taxon>Actinomycetota</taxon>
        <taxon>Actinomycetes</taxon>
        <taxon>Kitasatosporales</taxon>
        <taxon>Streptomycetaceae</taxon>
        <taxon>Streptomyces</taxon>
    </lineage>
</organism>
<evidence type="ECO:0000259" key="2">
    <source>
        <dbReference type="Pfam" id="PF01370"/>
    </source>
</evidence>
<comment type="similarity">
    <text evidence="1">Belongs to the NAD(P)-dependent epimerase/dehydratase family.</text>
</comment>
<dbReference type="PANTHER" id="PTHR43000">
    <property type="entry name" value="DTDP-D-GLUCOSE 4,6-DEHYDRATASE-RELATED"/>
    <property type="match status" value="1"/>
</dbReference>
<comment type="caution">
    <text evidence="3">The sequence shown here is derived from an EMBL/GenBank/DDBJ whole genome shotgun (WGS) entry which is preliminary data.</text>
</comment>
<feature type="domain" description="NAD-dependent epimerase/dehydratase" evidence="2">
    <location>
        <begin position="6"/>
        <end position="232"/>
    </location>
</feature>
<dbReference type="PRINTS" id="PR01713">
    <property type="entry name" value="NUCEPIMERASE"/>
</dbReference>
<keyword evidence="4" id="KW-1185">Reference proteome</keyword>
<dbReference type="Proteomes" id="UP001500909">
    <property type="component" value="Unassembled WGS sequence"/>
</dbReference>
<evidence type="ECO:0000313" key="4">
    <source>
        <dbReference type="Proteomes" id="UP001500909"/>
    </source>
</evidence>
<dbReference type="InterPro" id="IPR001509">
    <property type="entry name" value="Epimerase_deHydtase"/>
</dbReference>
<evidence type="ECO:0000256" key="1">
    <source>
        <dbReference type="ARBA" id="ARBA00007637"/>
    </source>
</evidence>
<dbReference type="SUPFAM" id="SSF51735">
    <property type="entry name" value="NAD(P)-binding Rossmann-fold domains"/>
    <property type="match status" value="1"/>
</dbReference>
<dbReference type="Pfam" id="PF01370">
    <property type="entry name" value="Epimerase"/>
    <property type="match status" value="1"/>
</dbReference>
<proteinExistence type="inferred from homology"/>
<dbReference type="Gene3D" id="3.40.50.720">
    <property type="entry name" value="NAD(P)-binding Rossmann-like Domain"/>
    <property type="match status" value="1"/>
</dbReference>
<accession>A0ABP3JTL6</accession>
<gene>
    <name evidence="3" type="ORF">GCM10010361_29510</name>
</gene>
<reference evidence="4" key="1">
    <citation type="journal article" date="2019" name="Int. J. Syst. Evol. Microbiol.">
        <title>The Global Catalogue of Microorganisms (GCM) 10K type strain sequencing project: providing services to taxonomists for standard genome sequencing and annotation.</title>
        <authorList>
            <consortium name="The Broad Institute Genomics Platform"/>
            <consortium name="The Broad Institute Genome Sequencing Center for Infectious Disease"/>
            <person name="Wu L."/>
            <person name="Ma J."/>
        </authorList>
    </citation>
    <scope>NUCLEOTIDE SEQUENCE [LARGE SCALE GENOMIC DNA]</scope>
    <source>
        <strain evidence="4">JCM 4805</strain>
    </source>
</reference>
<evidence type="ECO:0000313" key="3">
    <source>
        <dbReference type="EMBL" id="GAA0463697.1"/>
    </source>
</evidence>